<dbReference type="PROSITE" id="PS50240">
    <property type="entry name" value="TRYPSIN_DOM"/>
    <property type="match status" value="1"/>
</dbReference>
<dbReference type="InterPro" id="IPR001314">
    <property type="entry name" value="Peptidase_S1A"/>
</dbReference>
<name>A0A482W9F4_ASBVE</name>
<dbReference type="InterPro" id="IPR018114">
    <property type="entry name" value="TRYPSIN_HIS"/>
</dbReference>
<comment type="subcellular location">
    <subcellularLocation>
        <location evidence="1">Secreted</location>
    </subcellularLocation>
</comment>
<dbReference type="PROSITE" id="PS00135">
    <property type="entry name" value="TRYPSIN_SER"/>
    <property type="match status" value="1"/>
</dbReference>
<dbReference type="SUPFAM" id="SSF50494">
    <property type="entry name" value="Trypsin-like serine proteases"/>
    <property type="match status" value="1"/>
</dbReference>
<dbReference type="InterPro" id="IPR001254">
    <property type="entry name" value="Trypsin_dom"/>
</dbReference>
<evidence type="ECO:0000256" key="8">
    <source>
        <dbReference type="ARBA" id="ARBA00023145"/>
    </source>
</evidence>
<keyword evidence="8" id="KW-0865">Zymogen</keyword>
<feature type="domain" description="Peptidase S1" evidence="11">
    <location>
        <begin position="36"/>
        <end position="258"/>
    </location>
</feature>
<dbReference type="SMART" id="SM00020">
    <property type="entry name" value="Tryp_SPc"/>
    <property type="match status" value="1"/>
</dbReference>
<comment type="caution">
    <text evidence="12">The sequence shown here is derived from an EMBL/GenBank/DDBJ whole genome shotgun (WGS) entry which is preliminary data.</text>
</comment>
<keyword evidence="3" id="KW-0964">Secreted</keyword>
<dbReference type="STRING" id="1661398.A0A482W9F4"/>
<dbReference type="GO" id="GO:0004252">
    <property type="term" value="F:serine-type endopeptidase activity"/>
    <property type="evidence" value="ECO:0007669"/>
    <property type="project" value="InterPro"/>
</dbReference>
<dbReference type="InterPro" id="IPR050430">
    <property type="entry name" value="Peptidase_S1"/>
</dbReference>
<dbReference type="Pfam" id="PF00089">
    <property type="entry name" value="Trypsin"/>
    <property type="match status" value="1"/>
</dbReference>
<keyword evidence="13" id="KW-1185">Reference proteome</keyword>
<dbReference type="PROSITE" id="PS00134">
    <property type="entry name" value="TRYPSIN_HIS"/>
    <property type="match status" value="1"/>
</dbReference>
<gene>
    <name evidence="12" type="ORF">BDFB_012767</name>
</gene>
<dbReference type="InterPro" id="IPR043504">
    <property type="entry name" value="Peptidase_S1_PA_chymotrypsin"/>
</dbReference>
<dbReference type="Gene3D" id="2.40.10.10">
    <property type="entry name" value="Trypsin-like serine proteases"/>
    <property type="match status" value="2"/>
</dbReference>
<dbReference type="GO" id="GO:0005576">
    <property type="term" value="C:extracellular region"/>
    <property type="evidence" value="ECO:0007669"/>
    <property type="project" value="UniProtKB-SubCell"/>
</dbReference>
<comment type="similarity">
    <text evidence="2">Belongs to the peptidase S1 family.</text>
</comment>
<evidence type="ECO:0000256" key="5">
    <source>
        <dbReference type="ARBA" id="ARBA00022729"/>
    </source>
</evidence>
<evidence type="ECO:0000259" key="11">
    <source>
        <dbReference type="PROSITE" id="PS50240"/>
    </source>
</evidence>
<keyword evidence="5" id="KW-0732">Signal</keyword>
<evidence type="ECO:0000256" key="2">
    <source>
        <dbReference type="ARBA" id="ARBA00007664"/>
    </source>
</evidence>
<evidence type="ECO:0000256" key="6">
    <source>
        <dbReference type="ARBA" id="ARBA00022801"/>
    </source>
</evidence>
<keyword evidence="6 10" id="KW-0378">Hydrolase</keyword>
<evidence type="ECO:0000313" key="12">
    <source>
        <dbReference type="EMBL" id="RZC41810.1"/>
    </source>
</evidence>
<keyword evidence="4 10" id="KW-0645">Protease</keyword>
<keyword evidence="7 10" id="KW-0720">Serine protease</keyword>
<dbReference type="PRINTS" id="PR00722">
    <property type="entry name" value="CHYMOTRYPSIN"/>
</dbReference>
<evidence type="ECO:0000256" key="9">
    <source>
        <dbReference type="ARBA" id="ARBA00023157"/>
    </source>
</evidence>
<accession>A0A482W9F4</accession>
<evidence type="ECO:0000256" key="7">
    <source>
        <dbReference type="ARBA" id="ARBA00022825"/>
    </source>
</evidence>
<dbReference type="PANTHER" id="PTHR24276:SF98">
    <property type="entry name" value="FI18310P1-RELATED"/>
    <property type="match status" value="1"/>
</dbReference>
<dbReference type="AlphaFoldDB" id="A0A482W9F4"/>
<evidence type="ECO:0000313" key="13">
    <source>
        <dbReference type="Proteomes" id="UP000292052"/>
    </source>
</evidence>
<organism evidence="12 13">
    <name type="scientific">Asbolus verrucosus</name>
    <name type="common">Desert ironclad beetle</name>
    <dbReference type="NCBI Taxonomy" id="1661398"/>
    <lineage>
        <taxon>Eukaryota</taxon>
        <taxon>Metazoa</taxon>
        <taxon>Ecdysozoa</taxon>
        <taxon>Arthropoda</taxon>
        <taxon>Hexapoda</taxon>
        <taxon>Insecta</taxon>
        <taxon>Pterygota</taxon>
        <taxon>Neoptera</taxon>
        <taxon>Endopterygota</taxon>
        <taxon>Coleoptera</taxon>
        <taxon>Polyphaga</taxon>
        <taxon>Cucujiformia</taxon>
        <taxon>Tenebrionidae</taxon>
        <taxon>Pimeliinae</taxon>
        <taxon>Asbolus</taxon>
    </lineage>
</organism>
<keyword evidence="9" id="KW-1015">Disulfide bond</keyword>
<protein>
    <submittedName>
        <fullName evidence="12">Trypsin domain containing protein</fullName>
    </submittedName>
</protein>
<dbReference type="InterPro" id="IPR033116">
    <property type="entry name" value="TRYPSIN_SER"/>
</dbReference>
<evidence type="ECO:0000256" key="1">
    <source>
        <dbReference type="ARBA" id="ARBA00004613"/>
    </source>
</evidence>
<evidence type="ECO:0000256" key="4">
    <source>
        <dbReference type="ARBA" id="ARBA00022670"/>
    </source>
</evidence>
<dbReference type="GO" id="GO:0006508">
    <property type="term" value="P:proteolysis"/>
    <property type="evidence" value="ECO:0007669"/>
    <property type="project" value="UniProtKB-KW"/>
</dbReference>
<dbReference type="FunFam" id="2.40.10.10:FF:000146">
    <property type="entry name" value="Serine protease 53"/>
    <property type="match status" value="1"/>
</dbReference>
<dbReference type="PANTHER" id="PTHR24276">
    <property type="entry name" value="POLYSERASE-RELATED"/>
    <property type="match status" value="1"/>
</dbReference>
<evidence type="ECO:0000256" key="3">
    <source>
        <dbReference type="ARBA" id="ARBA00022525"/>
    </source>
</evidence>
<sequence length="260" mass="28329">MDKFLKTTVNFILCLTIKHYITILVASPTSHHNLRIFGGDKAKPGQFPFIVSINLQGFHLCGGSIINENWIVTAAHCMMEQLPEDYQVLVGTTSLDSGGTLYNVTTLIVHPAYNDTIFTDDIAVLKVDGRFNLTELVQIVEISEVSDNDSVIVAGWGAIEDALVSTELLYAKLTTLSSDDCTRLSEGGEYIFDRGPGQVCALAGKGISPCWGDSGGPLILNGTLVGIVSYAVYPCGNGYPDIYTRVSYYVDWINENIGRF</sequence>
<dbReference type="Proteomes" id="UP000292052">
    <property type="component" value="Unassembled WGS sequence"/>
</dbReference>
<dbReference type="OrthoDB" id="60866at2759"/>
<reference evidence="12 13" key="1">
    <citation type="submission" date="2017-03" db="EMBL/GenBank/DDBJ databases">
        <title>Genome of the blue death feigning beetle - Asbolus verrucosus.</title>
        <authorList>
            <person name="Rider S.D."/>
        </authorList>
    </citation>
    <scope>NUCLEOTIDE SEQUENCE [LARGE SCALE GENOMIC DNA]</scope>
    <source>
        <strain evidence="12">Butters</strain>
        <tissue evidence="12">Head and leg muscle</tissue>
    </source>
</reference>
<evidence type="ECO:0000256" key="10">
    <source>
        <dbReference type="RuleBase" id="RU363034"/>
    </source>
</evidence>
<proteinExistence type="inferred from homology"/>
<dbReference type="InterPro" id="IPR009003">
    <property type="entry name" value="Peptidase_S1_PA"/>
</dbReference>
<dbReference type="EMBL" id="QDEB01013908">
    <property type="protein sequence ID" value="RZC41810.1"/>
    <property type="molecule type" value="Genomic_DNA"/>
</dbReference>
<dbReference type="CDD" id="cd00190">
    <property type="entry name" value="Tryp_SPc"/>
    <property type="match status" value="1"/>
</dbReference>